<keyword evidence="4" id="KW-1185">Reference proteome</keyword>
<feature type="domain" description="DUF7357" evidence="2">
    <location>
        <begin position="3"/>
        <end position="132"/>
    </location>
</feature>
<reference evidence="3 4" key="1">
    <citation type="submission" date="2019-10" db="EMBL/GenBank/DDBJ databases">
        <authorList>
            <person name="Palmer J.M."/>
        </authorList>
    </citation>
    <scope>NUCLEOTIDE SEQUENCE [LARGE SCALE GENOMIC DNA]</scope>
    <source>
        <strain evidence="3 4">TWF696</strain>
    </source>
</reference>
<feature type="compositionally biased region" description="Acidic residues" evidence="1">
    <location>
        <begin position="306"/>
        <end position="325"/>
    </location>
</feature>
<feature type="compositionally biased region" description="Acidic residues" evidence="1">
    <location>
        <begin position="874"/>
        <end position="891"/>
    </location>
</feature>
<feature type="compositionally biased region" description="Low complexity" evidence="1">
    <location>
        <begin position="326"/>
        <end position="338"/>
    </location>
</feature>
<evidence type="ECO:0000313" key="3">
    <source>
        <dbReference type="EMBL" id="KAK6338969.1"/>
    </source>
</evidence>
<feature type="region of interest" description="Disordered" evidence="1">
    <location>
        <begin position="494"/>
        <end position="735"/>
    </location>
</feature>
<feature type="compositionally biased region" description="Polar residues" evidence="1">
    <location>
        <begin position="465"/>
        <end position="476"/>
    </location>
</feature>
<feature type="compositionally biased region" description="Basic and acidic residues" evidence="1">
    <location>
        <begin position="448"/>
        <end position="464"/>
    </location>
</feature>
<feature type="compositionally biased region" description="Acidic residues" evidence="1">
    <location>
        <begin position="1148"/>
        <end position="1163"/>
    </location>
</feature>
<dbReference type="Pfam" id="PF24054">
    <property type="entry name" value="DUF7357"/>
    <property type="match status" value="1"/>
</dbReference>
<name>A0AAV9UF39_9PEZI</name>
<feature type="compositionally biased region" description="Basic and acidic residues" evidence="1">
    <location>
        <begin position="600"/>
        <end position="616"/>
    </location>
</feature>
<feature type="compositionally biased region" description="Acidic residues" evidence="1">
    <location>
        <begin position="339"/>
        <end position="360"/>
    </location>
</feature>
<organism evidence="3 4">
    <name type="scientific">Orbilia brochopaga</name>
    <dbReference type="NCBI Taxonomy" id="3140254"/>
    <lineage>
        <taxon>Eukaryota</taxon>
        <taxon>Fungi</taxon>
        <taxon>Dikarya</taxon>
        <taxon>Ascomycota</taxon>
        <taxon>Pezizomycotina</taxon>
        <taxon>Orbiliomycetes</taxon>
        <taxon>Orbiliales</taxon>
        <taxon>Orbiliaceae</taxon>
        <taxon>Orbilia</taxon>
    </lineage>
</organism>
<feature type="compositionally biased region" description="Acidic residues" evidence="1">
    <location>
        <begin position="928"/>
        <end position="945"/>
    </location>
</feature>
<evidence type="ECO:0000259" key="2">
    <source>
        <dbReference type="Pfam" id="PF24054"/>
    </source>
</evidence>
<feature type="compositionally biased region" description="Polar residues" evidence="1">
    <location>
        <begin position="502"/>
        <end position="522"/>
    </location>
</feature>
<evidence type="ECO:0000313" key="4">
    <source>
        <dbReference type="Proteomes" id="UP001375240"/>
    </source>
</evidence>
<proteinExistence type="predicted"/>
<feature type="compositionally biased region" description="Basic and acidic residues" evidence="1">
    <location>
        <begin position="550"/>
        <end position="563"/>
    </location>
</feature>
<dbReference type="InterPro" id="IPR055781">
    <property type="entry name" value="DUF7357"/>
</dbReference>
<feature type="compositionally biased region" description="Basic and acidic residues" evidence="1">
    <location>
        <begin position="417"/>
        <end position="426"/>
    </location>
</feature>
<feature type="region of interest" description="Disordered" evidence="1">
    <location>
        <begin position="835"/>
        <end position="999"/>
    </location>
</feature>
<feature type="region of interest" description="Disordered" evidence="1">
    <location>
        <begin position="100"/>
        <end position="163"/>
    </location>
</feature>
<feature type="region of interest" description="Disordered" evidence="1">
    <location>
        <begin position="187"/>
        <end position="482"/>
    </location>
</feature>
<gene>
    <name evidence="3" type="ORF">TWF696_009767</name>
</gene>
<dbReference type="EMBL" id="JAVHNQ010000009">
    <property type="protein sequence ID" value="KAK6338969.1"/>
    <property type="molecule type" value="Genomic_DNA"/>
</dbReference>
<evidence type="ECO:0000256" key="1">
    <source>
        <dbReference type="SAM" id="MobiDB-lite"/>
    </source>
</evidence>
<sequence length="1355" mass="149745">MRRVRLVIHRPDVPQVRILWPLGSKISGNPRYSVYDLLTDVSNVIPLDDWNLGLEDYVAEFAGCELLHFMPIKELISDNDELTIRPLTRTEAKEFLKGGRRQISTTGRKLQDGVPIGRNFVTPAPDRPRIEGAEPPSKRRRTRRNEEAEDEESDGIDSWGPVVGDNIQETIERQLPRTVSVRKRVRFEEEVEQEEEEEGEDNRDEEPSSSLILANFDDDDDDDESDGDFCPDNSEDEDQDTSSDEEEDEDEEEEAEKGGRKAEEPPTTVQKPDTLPKDAQTASLKGPHDKNTKPSDSDSESSSSDDSFESDSSEDESAESSDPEDSSSVSSPTSTTSDSDSDSSSESDESESESESEPEEVSSKVDKMTVKPQPQPPAVKNIPFEGTSTTKSRNQRRRESKALAKLIKNQVLPVGSTKEDMRKWREQNQNLEVSEDTTTASGANLKITRKDSETSGTELSDKIDGSQQGSDSTSEKASPMYIPMEPLEVTVEQMDISIDVPATSSSQPEQPVQSDEVSSSPVGNRRHRPVASDAAKRLILGSLGLRKPRNQAEGEKLRADWKKANSKYAGHKSKGFLDSMAGKEGTHSRYDEDGESTTEVPKEDKATEKSDPDAWKKKIRVFAVECNPDWYDEDGGDQLPTPPFPFDQRQLLKGAREWSGSSSNKNKKKKNKNRNQQDDAAQEENGDGSYYDDSSMQVDSAQRSAPVERSTQGGDAESGDEDLPPVPTDLSKYPKLQKPVLPESIVVFSRMVLENYTPTYKQATARVLSVQNGSHIRFQLAKRDRPKAVYNWQGERIFGGFHMPGMENDETENGIEELDMELMLEARVIKEGVPLATDSEVSAEEDHSERVPETIRSGESLEQDDNGVQHGPQAEDEDLPMLDPVEEEEDELSRQSGVVQQSSFQSSSFVEPPFQTNGSCGYGHTDSENDTDPEPEGGDSQDIAEDSAPSHHQPMRTTSDMTQEGDLDESSAEAHRFDDVLTQEHDVHDGRPPTTSSQLDETIFQTALESHSSPRSEASIQVRGTPDPVLLSSPSVASNAGIDNNWDLSVDISGLEPAEVDKIKKMVKIKEECPEDTELLREALKPFHHPSEATSDDGHITVDISPPASPKVKRERLSTEEALVSSPVAALQDITERSTNNNAVDLDVHDDDDGSAAVDDDDHLDTTTATTTGPGPGMLGKDQSPPAPPSLAPRGFVPSTTPFKKSDGTFQRRRKTGALFRRRPSVDQEEQRRHVSAPTLPVTIKQEIFEDDTYDDDFAIPSTMPVRSLTSGKTAFSGRDEWTTSKKLPEFVTLDSDDDAPPRASLQVIGGADAPVIPGKPTFSKKMIMKKRHIPRKSESVGPESSQWRPVSSQQ</sequence>
<feature type="region of interest" description="Disordered" evidence="1">
    <location>
        <begin position="1089"/>
        <end position="1238"/>
    </location>
</feature>
<feature type="compositionally biased region" description="Low complexity" evidence="1">
    <location>
        <begin position="894"/>
        <end position="910"/>
    </location>
</feature>
<feature type="compositionally biased region" description="Basic and acidic residues" evidence="1">
    <location>
        <begin position="286"/>
        <end position="296"/>
    </location>
</feature>
<feature type="compositionally biased region" description="Acidic residues" evidence="1">
    <location>
        <begin position="189"/>
        <end position="204"/>
    </location>
</feature>
<feature type="compositionally biased region" description="Basic residues" evidence="1">
    <location>
        <begin position="1211"/>
        <end position="1223"/>
    </location>
</feature>
<feature type="compositionally biased region" description="Acidic residues" evidence="1">
    <location>
        <begin position="216"/>
        <end position="255"/>
    </location>
</feature>
<accession>A0AAV9UF39</accession>
<comment type="caution">
    <text evidence="3">The sequence shown here is derived from an EMBL/GenBank/DDBJ whole genome shotgun (WGS) entry which is preliminary data.</text>
</comment>
<feature type="compositionally biased region" description="Polar residues" evidence="1">
    <location>
        <begin position="692"/>
        <end position="713"/>
    </location>
</feature>
<feature type="region of interest" description="Disordered" evidence="1">
    <location>
        <begin position="1330"/>
        <end position="1355"/>
    </location>
</feature>
<feature type="compositionally biased region" description="Basic and acidic residues" evidence="1">
    <location>
        <begin position="972"/>
        <end position="991"/>
    </location>
</feature>
<feature type="compositionally biased region" description="Basic and acidic residues" evidence="1">
    <location>
        <begin position="1089"/>
        <end position="1100"/>
    </location>
</feature>
<feature type="compositionally biased region" description="Polar residues" evidence="1">
    <location>
        <begin position="1343"/>
        <end position="1355"/>
    </location>
</feature>
<feature type="compositionally biased region" description="Basic and acidic residues" evidence="1">
    <location>
        <begin position="844"/>
        <end position="853"/>
    </location>
</feature>
<dbReference type="Proteomes" id="UP001375240">
    <property type="component" value="Unassembled WGS sequence"/>
</dbReference>
<feature type="compositionally biased region" description="Basic and acidic residues" evidence="1">
    <location>
        <begin position="1224"/>
        <end position="1233"/>
    </location>
</feature>
<feature type="compositionally biased region" description="Polar residues" evidence="1">
    <location>
        <begin position="427"/>
        <end position="442"/>
    </location>
</feature>
<protein>
    <recommendedName>
        <fullName evidence="2">DUF7357 domain-containing protein</fullName>
    </recommendedName>
</protein>